<organism evidence="2 3">
    <name type="scientific">Candidatus Segetimicrobium genomatis</name>
    <dbReference type="NCBI Taxonomy" id="2569760"/>
    <lineage>
        <taxon>Bacteria</taxon>
        <taxon>Bacillati</taxon>
        <taxon>Candidatus Sysuimicrobiota</taxon>
        <taxon>Candidatus Sysuimicrobiia</taxon>
        <taxon>Candidatus Sysuimicrobiales</taxon>
        <taxon>Candidatus Segetimicrobiaceae</taxon>
        <taxon>Candidatus Segetimicrobium</taxon>
    </lineage>
</organism>
<dbReference type="EMBL" id="VBAM01000234">
    <property type="protein sequence ID" value="TMJ11378.1"/>
    <property type="molecule type" value="Genomic_DNA"/>
</dbReference>
<name>A0A537LTM0_9BACT</name>
<dbReference type="AlphaFoldDB" id="A0A537LTM0"/>
<sequence length="269" mass="29632">MWRLGSRTVLAGVVVLATAVPTHAQVLSVDELLARALAPQRFALAPRHKIPYELTADFSATLFLQVHGALVTADAAGLFREWQRTGERTAQHRVTIEHLSLPLLLRPFAGFLRREVEARVARLSSDSPDFHAHDFVIVDTQPGDVYIVAGVHRAIVSEAMDRFKSPAGKNDPATRRLVARWLYSSPLMRTWIMRPGPPYALAATVDGAGLVHALTAFYDWGQTSTKITYGLLNGEPIWTRVVAEIAGEIPDVGSVHGQLSLRFAHYSLD</sequence>
<reference evidence="2 3" key="1">
    <citation type="journal article" date="2019" name="Nat. Microbiol.">
        <title>Mediterranean grassland soil C-N compound turnover is dependent on rainfall and depth, and is mediated by genomically divergent microorganisms.</title>
        <authorList>
            <person name="Diamond S."/>
            <person name="Andeer P.F."/>
            <person name="Li Z."/>
            <person name="Crits-Christoph A."/>
            <person name="Burstein D."/>
            <person name="Anantharaman K."/>
            <person name="Lane K.R."/>
            <person name="Thomas B.C."/>
            <person name="Pan C."/>
            <person name="Northen T.R."/>
            <person name="Banfield J.F."/>
        </authorList>
    </citation>
    <scope>NUCLEOTIDE SEQUENCE [LARGE SCALE GENOMIC DNA]</scope>
    <source>
        <strain evidence="2">NP_5</strain>
    </source>
</reference>
<evidence type="ECO:0000256" key="1">
    <source>
        <dbReference type="SAM" id="SignalP"/>
    </source>
</evidence>
<keyword evidence="1" id="KW-0732">Signal</keyword>
<comment type="caution">
    <text evidence="2">The sequence shown here is derived from an EMBL/GenBank/DDBJ whole genome shotgun (WGS) entry which is preliminary data.</text>
</comment>
<evidence type="ECO:0000313" key="3">
    <source>
        <dbReference type="Proteomes" id="UP000320393"/>
    </source>
</evidence>
<evidence type="ECO:0000313" key="2">
    <source>
        <dbReference type="EMBL" id="TMJ11378.1"/>
    </source>
</evidence>
<feature type="signal peptide" evidence="1">
    <location>
        <begin position="1"/>
        <end position="24"/>
    </location>
</feature>
<feature type="chain" id="PRO_5022025129" evidence="1">
    <location>
        <begin position="25"/>
        <end position="269"/>
    </location>
</feature>
<protein>
    <submittedName>
        <fullName evidence="2">Uncharacterized protein</fullName>
    </submittedName>
</protein>
<proteinExistence type="predicted"/>
<accession>A0A537LTM0</accession>
<dbReference type="Proteomes" id="UP000320393">
    <property type="component" value="Unassembled WGS sequence"/>
</dbReference>
<gene>
    <name evidence="2" type="ORF">E6H02_06990</name>
</gene>